<evidence type="ECO:0000313" key="4">
    <source>
        <dbReference type="Proteomes" id="UP001324427"/>
    </source>
</evidence>
<dbReference type="InterPro" id="IPR029058">
    <property type="entry name" value="AB_hydrolase_fold"/>
</dbReference>
<dbReference type="Pfam" id="PF02450">
    <property type="entry name" value="LCAT"/>
    <property type="match status" value="1"/>
</dbReference>
<evidence type="ECO:0000313" key="3">
    <source>
        <dbReference type="EMBL" id="KAK4548726.1"/>
    </source>
</evidence>
<keyword evidence="4" id="KW-1185">Reference proteome</keyword>
<evidence type="ECO:0000256" key="1">
    <source>
        <dbReference type="SAM" id="MobiDB-lite"/>
    </source>
</evidence>
<organism evidence="3 4">
    <name type="scientific">Oleoguttula mirabilis</name>
    <dbReference type="NCBI Taxonomy" id="1507867"/>
    <lineage>
        <taxon>Eukaryota</taxon>
        <taxon>Fungi</taxon>
        <taxon>Dikarya</taxon>
        <taxon>Ascomycota</taxon>
        <taxon>Pezizomycotina</taxon>
        <taxon>Dothideomycetes</taxon>
        <taxon>Dothideomycetidae</taxon>
        <taxon>Mycosphaerellales</taxon>
        <taxon>Teratosphaeriaceae</taxon>
        <taxon>Oleoguttula</taxon>
    </lineage>
</organism>
<comment type="caution">
    <text evidence="3">The sequence shown here is derived from an EMBL/GenBank/DDBJ whole genome shotgun (WGS) entry which is preliminary data.</text>
</comment>
<feature type="transmembrane region" description="Helical" evidence="2">
    <location>
        <begin position="66"/>
        <end position="85"/>
    </location>
</feature>
<dbReference type="GO" id="GO:0006629">
    <property type="term" value="P:lipid metabolic process"/>
    <property type="evidence" value="ECO:0007669"/>
    <property type="project" value="InterPro"/>
</dbReference>
<reference evidence="3 4" key="1">
    <citation type="submission" date="2021-11" db="EMBL/GenBank/DDBJ databases">
        <title>Black yeast isolated from Biological Soil Crust.</title>
        <authorList>
            <person name="Kurbessoian T."/>
        </authorList>
    </citation>
    <scope>NUCLEOTIDE SEQUENCE [LARGE SCALE GENOMIC DNA]</scope>
    <source>
        <strain evidence="3 4">CCFEE 5522</strain>
    </source>
</reference>
<proteinExistence type="predicted"/>
<feature type="compositionally biased region" description="Polar residues" evidence="1">
    <location>
        <begin position="14"/>
        <end position="24"/>
    </location>
</feature>
<dbReference type="AlphaFoldDB" id="A0AAV9JTE6"/>
<keyword evidence="2" id="KW-1133">Transmembrane helix</keyword>
<dbReference type="SUPFAM" id="SSF53474">
    <property type="entry name" value="alpha/beta-Hydrolases"/>
    <property type="match status" value="1"/>
</dbReference>
<feature type="region of interest" description="Disordered" evidence="1">
    <location>
        <begin position="1"/>
        <end position="40"/>
    </location>
</feature>
<dbReference type="Proteomes" id="UP001324427">
    <property type="component" value="Unassembled WGS sequence"/>
</dbReference>
<evidence type="ECO:0000256" key="2">
    <source>
        <dbReference type="SAM" id="Phobius"/>
    </source>
</evidence>
<dbReference type="EMBL" id="JAVFHQ010000006">
    <property type="protein sequence ID" value="KAK4548726.1"/>
    <property type="molecule type" value="Genomic_DNA"/>
</dbReference>
<dbReference type="Gene3D" id="3.40.50.1820">
    <property type="entry name" value="alpha/beta hydrolase"/>
    <property type="match status" value="1"/>
</dbReference>
<name>A0AAV9JTE6_9PEZI</name>
<gene>
    <name evidence="3" type="ORF">LTR36_008499</name>
</gene>
<dbReference type="GO" id="GO:0008374">
    <property type="term" value="F:O-acyltransferase activity"/>
    <property type="evidence" value="ECO:0007669"/>
    <property type="project" value="InterPro"/>
</dbReference>
<sequence length="647" mass="72040">MSNLRRRIFGVGTPESTPAQSRDSSPAPGPRNGAGEGEGGDYKLISAKKLEQLTKKVHKPGRRRRNAWIFGLGGLFGIFLAGFFASSNGGLDRLVDLAGLNELSLDSILDVLPTGLIRDIQDLQTHEKDAVNYDSFAVGLHARSQGVEAKYPVIMIPGVISTGLESWGTEEQSRPYFRKRLWGSWSMMRALVLDKASWKRHIMLDKDTGMDPPGIKMRAAQGFDAADFFITGYWIWNKILENLATIGYDPTNAFTAAYDWRMSYANYEKRDQYFTRLKNHIELAKQVTGFKVVLLSHSMGSQVLFYFFHWVEAEGHGNGGPTWVNDHVDSWINISGCMLGALKDLPAVLSGEMRDTAQLNAFAVYGLEKFLSRAERAEIFRHMPGISSMLPMGGEAVWGNHTWAPDDQPGQNISYGNFLSFRQTNGTGTESNLTAAQSLTYLYDHTEQWYKDATQQAYSHGVARNRKQVEDNNAIPAKWVNPLETRLPLAPDMKIYCFYGVGKPTERAYYYRADPDPVSNQTPARVMIDTSVTTPDGFVDRGVVMGEGDGTVSILSTGYMCNKGWKIKRYNPANIAITTVEMPHEPDNFSPRGGPNTGDHVDILGRSSLNDMILRVAGGKGHLIEDRIVSNISQYAARVKIYDDDEV</sequence>
<keyword evidence="2" id="KW-0472">Membrane</keyword>
<dbReference type="InterPro" id="IPR003386">
    <property type="entry name" value="LACT/PDAT_acylTrfase"/>
</dbReference>
<keyword evidence="2" id="KW-0812">Transmembrane</keyword>
<protein>
    <recommendedName>
        <fullName evidence="5">Phospholipid:diacylglycerol acyltransferase</fullName>
    </recommendedName>
</protein>
<accession>A0AAV9JTE6</accession>
<evidence type="ECO:0008006" key="5">
    <source>
        <dbReference type="Google" id="ProtNLM"/>
    </source>
</evidence>
<dbReference type="PANTHER" id="PTHR11440">
    <property type="entry name" value="LECITHIN-CHOLESTEROL ACYLTRANSFERASE-RELATED"/>
    <property type="match status" value="1"/>
</dbReference>